<evidence type="ECO:0000256" key="1">
    <source>
        <dbReference type="ARBA" id="ARBA00003283"/>
    </source>
</evidence>
<dbReference type="SUPFAM" id="SSF56349">
    <property type="entry name" value="DNA breaking-rejoining enzymes"/>
    <property type="match status" value="1"/>
</dbReference>
<evidence type="ECO:0000259" key="8">
    <source>
        <dbReference type="PROSITE" id="PS51900"/>
    </source>
</evidence>
<evidence type="ECO:0000313" key="10">
    <source>
        <dbReference type="Proteomes" id="UP000236151"/>
    </source>
</evidence>
<dbReference type="InterPro" id="IPR044068">
    <property type="entry name" value="CB"/>
</dbReference>
<keyword evidence="5" id="KW-0233">DNA recombination</keyword>
<reference evidence="9 10" key="1">
    <citation type="submission" date="2017-06" db="EMBL/GenBank/DDBJ databases">
        <title>Investigating the central metabolism of Clostridium thermosuccinogenes.</title>
        <authorList>
            <person name="Koendjbiharie J.G."/>
            <person name="van Kranenburg R."/>
        </authorList>
    </citation>
    <scope>NUCLEOTIDE SEQUENCE [LARGE SCALE GENOMIC DNA]</scope>
    <source>
        <strain evidence="9 10">DSM 5806</strain>
    </source>
</reference>
<dbReference type="PANTHER" id="PTHR30349:SF81">
    <property type="entry name" value="TYROSINE RECOMBINASE XERC"/>
    <property type="match status" value="1"/>
</dbReference>
<dbReference type="Proteomes" id="UP000236151">
    <property type="component" value="Unassembled WGS sequence"/>
</dbReference>
<feature type="domain" description="Tyr recombinase" evidence="7">
    <location>
        <begin position="105"/>
        <end position="274"/>
    </location>
</feature>
<dbReference type="InterPro" id="IPR050090">
    <property type="entry name" value="Tyrosine_recombinase_XerCD"/>
</dbReference>
<dbReference type="GO" id="GO:0003677">
    <property type="term" value="F:DNA binding"/>
    <property type="evidence" value="ECO:0007669"/>
    <property type="project" value="UniProtKB-UniRule"/>
</dbReference>
<keyword evidence="3" id="KW-0229">DNA integration</keyword>
<dbReference type="GO" id="GO:0006310">
    <property type="term" value="P:DNA recombination"/>
    <property type="evidence" value="ECO:0007669"/>
    <property type="project" value="UniProtKB-KW"/>
</dbReference>
<dbReference type="PANTHER" id="PTHR30349">
    <property type="entry name" value="PHAGE INTEGRASE-RELATED"/>
    <property type="match status" value="1"/>
</dbReference>
<evidence type="ECO:0000313" key="9">
    <source>
        <dbReference type="EMBL" id="PNT96287.1"/>
    </source>
</evidence>
<dbReference type="InterPro" id="IPR004107">
    <property type="entry name" value="Integrase_SAM-like_N"/>
</dbReference>
<dbReference type="Gene3D" id="1.10.443.10">
    <property type="entry name" value="Intergrase catalytic core"/>
    <property type="match status" value="1"/>
</dbReference>
<dbReference type="EMBL" id="NIOJ01000051">
    <property type="protein sequence ID" value="PNT96287.1"/>
    <property type="molecule type" value="Genomic_DNA"/>
</dbReference>
<dbReference type="KEGG" id="cthd:CDO33_17470"/>
<gene>
    <name evidence="9" type="ORF">CDQ84_15455</name>
</gene>
<name>A0A2K2F900_9CLOT</name>
<dbReference type="Pfam" id="PF13495">
    <property type="entry name" value="Phage_int_SAM_4"/>
    <property type="match status" value="1"/>
</dbReference>
<dbReference type="Gene3D" id="1.10.150.130">
    <property type="match status" value="1"/>
</dbReference>
<accession>A0A2K2F900</accession>
<dbReference type="PROSITE" id="PS51898">
    <property type="entry name" value="TYR_RECOMBINASE"/>
    <property type="match status" value="1"/>
</dbReference>
<comment type="similarity">
    <text evidence="2">Belongs to the 'phage' integrase family.</text>
</comment>
<evidence type="ECO:0000256" key="6">
    <source>
        <dbReference type="PROSITE-ProRule" id="PRU01248"/>
    </source>
</evidence>
<evidence type="ECO:0000259" key="7">
    <source>
        <dbReference type="PROSITE" id="PS51898"/>
    </source>
</evidence>
<comment type="function">
    <text evidence="1">Site-specific tyrosine recombinase, which acts by catalyzing the cutting and rejoining of the recombining DNA molecules.</text>
</comment>
<dbReference type="PROSITE" id="PS51900">
    <property type="entry name" value="CB"/>
    <property type="match status" value="1"/>
</dbReference>
<protein>
    <submittedName>
        <fullName evidence="9">Transposase</fullName>
    </submittedName>
</protein>
<dbReference type="AlphaFoldDB" id="A0A2K2F900"/>
<keyword evidence="10" id="KW-1185">Reference proteome</keyword>
<feature type="domain" description="Core-binding (CB)" evidence="8">
    <location>
        <begin position="1"/>
        <end position="82"/>
    </location>
</feature>
<evidence type="ECO:0000256" key="5">
    <source>
        <dbReference type="ARBA" id="ARBA00023172"/>
    </source>
</evidence>
<dbReference type="InterPro" id="IPR010998">
    <property type="entry name" value="Integrase_recombinase_N"/>
</dbReference>
<evidence type="ECO:0000256" key="4">
    <source>
        <dbReference type="ARBA" id="ARBA00023125"/>
    </source>
</evidence>
<sequence length="276" mass="32017">MLEAFKDYLTLRGKSENTINSYYLHIKGYYQWYLESFGRECSVLYRENILDYISYLRNIKKDTGRTINCKISALIKYNEFLIEKGIQQDQVVSKKDNINVQQTYANPSDITKQEVDAFRQQLLENGHRDIYCLATLLAYAGLRISEALNIQLTDFNLTVGELKVRGKGDKDRVVYLNDKIINSISEFLRVRESESPYLFANSNGKVIHRSTINKIFNKYSDKITPHTLRHFFCTIALESGMSVHEVAYLAGHSNVHTTLLYLNPSRESMRNKINQL</sequence>
<comment type="caution">
    <text evidence="9">The sequence shown here is derived from an EMBL/GenBank/DDBJ whole genome shotgun (WGS) entry which is preliminary data.</text>
</comment>
<evidence type="ECO:0000256" key="2">
    <source>
        <dbReference type="ARBA" id="ARBA00008857"/>
    </source>
</evidence>
<dbReference type="InterPro" id="IPR013762">
    <property type="entry name" value="Integrase-like_cat_sf"/>
</dbReference>
<dbReference type="InterPro" id="IPR002104">
    <property type="entry name" value="Integrase_catalytic"/>
</dbReference>
<organism evidence="9 10">
    <name type="scientific">Clostridium thermosuccinogenes</name>
    <dbReference type="NCBI Taxonomy" id="84032"/>
    <lineage>
        <taxon>Bacteria</taxon>
        <taxon>Bacillati</taxon>
        <taxon>Bacillota</taxon>
        <taxon>Clostridia</taxon>
        <taxon>Eubacteriales</taxon>
        <taxon>Clostridiaceae</taxon>
        <taxon>Clostridium</taxon>
    </lineage>
</organism>
<proteinExistence type="inferred from homology"/>
<dbReference type="InterPro" id="IPR011010">
    <property type="entry name" value="DNA_brk_join_enz"/>
</dbReference>
<keyword evidence="4 6" id="KW-0238">DNA-binding</keyword>
<dbReference type="OrthoDB" id="184666at2"/>
<dbReference type="Pfam" id="PF00589">
    <property type="entry name" value="Phage_integrase"/>
    <property type="match status" value="1"/>
</dbReference>
<dbReference type="GO" id="GO:0015074">
    <property type="term" value="P:DNA integration"/>
    <property type="evidence" value="ECO:0007669"/>
    <property type="project" value="UniProtKB-KW"/>
</dbReference>
<evidence type="ECO:0000256" key="3">
    <source>
        <dbReference type="ARBA" id="ARBA00022908"/>
    </source>
</evidence>